<feature type="transmembrane region" description="Helical" evidence="8">
    <location>
        <begin position="6"/>
        <end position="24"/>
    </location>
</feature>
<sequence>IGLVALGVNYALSLALIAGILEIVPIIGPIIATIPALIVGFAVSPIKGLGVLGLYILIQQLENNLIVPKVMQKAVGFNPLITMTAILIGGSLFGVLGALLSIPVTIIIVILFKHLYRKRY</sequence>
<reference evidence="9" key="1">
    <citation type="journal article" date="2020" name="mSystems">
        <title>Genome- and Community-Level Interaction Insights into Carbon Utilization and Element Cycling Functions of Hydrothermarchaeota in Hydrothermal Sediment.</title>
        <authorList>
            <person name="Zhou Z."/>
            <person name="Liu Y."/>
            <person name="Xu W."/>
            <person name="Pan J."/>
            <person name="Luo Z.H."/>
            <person name="Li M."/>
        </authorList>
    </citation>
    <scope>NUCLEOTIDE SEQUENCE [LARGE SCALE GENOMIC DNA]</scope>
    <source>
        <strain evidence="9">HyVt-517</strain>
    </source>
</reference>
<keyword evidence="4" id="KW-1003">Cell membrane</keyword>
<evidence type="ECO:0000256" key="8">
    <source>
        <dbReference type="SAM" id="Phobius"/>
    </source>
</evidence>
<gene>
    <name evidence="9" type="ORF">ENJ78_01005</name>
</gene>
<dbReference type="PANTHER" id="PTHR21716">
    <property type="entry name" value="TRANSMEMBRANE PROTEIN"/>
    <property type="match status" value="1"/>
</dbReference>
<keyword evidence="3" id="KW-0813">Transport</keyword>
<evidence type="ECO:0000313" key="9">
    <source>
        <dbReference type="EMBL" id="HHH14267.1"/>
    </source>
</evidence>
<dbReference type="InterPro" id="IPR002549">
    <property type="entry name" value="AI-2E-like"/>
</dbReference>
<dbReference type="GO" id="GO:0005886">
    <property type="term" value="C:plasma membrane"/>
    <property type="evidence" value="ECO:0007669"/>
    <property type="project" value="UniProtKB-SubCell"/>
</dbReference>
<protein>
    <submittedName>
        <fullName evidence="9">AI-2E family transporter</fullName>
    </submittedName>
</protein>
<organism evidence="9">
    <name type="scientific">candidate division WWE3 bacterium</name>
    <dbReference type="NCBI Taxonomy" id="2053526"/>
    <lineage>
        <taxon>Bacteria</taxon>
        <taxon>Katanobacteria</taxon>
    </lineage>
</organism>
<feature type="non-terminal residue" evidence="9">
    <location>
        <position position="1"/>
    </location>
</feature>
<feature type="transmembrane region" description="Helical" evidence="8">
    <location>
        <begin position="80"/>
        <end position="112"/>
    </location>
</feature>
<dbReference type="PANTHER" id="PTHR21716:SF53">
    <property type="entry name" value="PERMEASE PERM-RELATED"/>
    <property type="match status" value="1"/>
</dbReference>
<evidence type="ECO:0000256" key="5">
    <source>
        <dbReference type="ARBA" id="ARBA00022692"/>
    </source>
</evidence>
<evidence type="ECO:0000256" key="1">
    <source>
        <dbReference type="ARBA" id="ARBA00004651"/>
    </source>
</evidence>
<dbReference type="Proteomes" id="UP000886106">
    <property type="component" value="Unassembled WGS sequence"/>
</dbReference>
<comment type="similarity">
    <text evidence="2">Belongs to the autoinducer-2 exporter (AI-2E) (TC 2.A.86) family.</text>
</comment>
<evidence type="ECO:0000256" key="6">
    <source>
        <dbReference type="ARBA" id="ARBA00022989"/>
    </source>
</evidence>
<name>A0A7V5J062_UNCKA</name>
<proteinExistence type="inferred from homology"/>
<evidence type="ECO:0000256" key="3">
    <source>
        <dbReference type="ARBA" id="ARBA00022448"/>
    </source>
</evidence>
<dbReference type="AlphaFoldDB" id="A0A7V5J062"/>
<feature type="transmembrane region" description="Helical" evidence="8">
    <location>
        <begin position="36"/>
        <end position="58"/>
    </location>
</feature>
<accession>A0A7V5J062</accession>
<dbReference type="Pfam" id="PF01594">
    <property type="entry name" value="AI-2E_transport"/>
    <property type="match status" value="1"/>
</dbReference>
<evidence type="ECO:0000256" key="2">
    <source>
        <dbReference type="ARBA" id="ARBA00009773"/>
    </source>
</evidence>
<comment type="subcellular location">
    <subcellularLocation>
        <location evidence="1">Cell membrane</location>
        <topology evidence="1">Multi-pass membrane protein</topology>
    </subcellularLocation>
</comment>
<dbReference type="GO" id="GO:0055085">
    <property type="term" value="P:transmembrane transport"/>
    <property type="evidence" value="ECO:0007669"/>
    <property type="project" value="TreeGrafter"/>
</dbReference>
<dbReference type="EMBL" id="DRNS01000073">
    <property type="protein sequence ID" value="HHH14267.1"/>
    <property type="molecule type" value="Genomic_DNA"/>
</dbReference>
<keyword evidence="5 8" id="KW-0812">Transmembrane</keyword>
<keyword evidence="7 8" id="KW-0472">Membrane</keyword>
<comment type="caution">
    <text evidence="9">The sequence shown here is derived from an EMBL/GenBank/DDBJ whole genome shotgun (WGS) entry which is preliminary data.</text>
</comment>
<evidence type="ECO:0000256" key="7">
    <source>
        <dbReference type="ARBA" id="ARBA00023136"/>
    </source>
</evidence>
<evidence type="ECO:0000256" key="4">
    <source>
        <dbReference type="ARBA" id="ARBA00022475"/>
    </source>
</evidence>
<keyword evidence="6 8" id="KW-1133">Transmembrane helix</keyword>